<keyword evidence="12" id="KW-1185">Reference proteome</keyword>
<dbReference type="InterPro" id="IPR007315">
    <property type="entry name" value="PIG-V/Gpi18"/>
</dbReference>
<dbReference type="PANTHER" id="PTHR12468">
    <property type="entry name" value="GPI MANNOSYLTRANSFERASE 2"/>
    <property type="match status" value="1"/>
</dbReference>
<proteinExistence type="predicted"/>
<evidence type="ECO:0000256" key="4">
    <source>
        <dbReference type="ARBA" id="ARBA00022676"/>
    </source>
</evidence>
<sequence>MEKMNRSISVIFAAVMAATGVYWAAHVSSWTFMGTAAAAACYVLFIMTGLRAIPALTGYITPGRSQQYAGLEAAEDLRRQAWTKIVVWVLLSRLLMAVAAYAFLILKNGYTGDLFGYLNEAWHLKGIDAPSYLGIAENWYVTEGDPRFHIVFLPFFPILIKAVHFFTNNYLAAGYAVANLCAAAFALVAYELAALDMDRKEAFRVVKYMFIFPAAFFFLLPMTESLFLLLSLLSIYLVRKKKWLFGCLCAALAGFTRSPGVLLAVPIVIELWRGLAETYKPADKKAFKRMLAAAAGCLAIVPLGLLAYLYINYAVYGNALQFSIYQREHWFQRQYLFFDTVRYQMEYAVGKFKEGDSRSFLGLWLPNLLAIFTTLYVMFKSARKLHPSYTAYMIVYFVFVTGPTWLLSAPRYLAAAFPLAFAVVLLTKDKAKDSAVTVVCIAGSLLYLGLFVWGYPIY</sequence>
<evidence type="ECO:0000256" key="3">
    <source>
        <dbReference type="ARBA" id="ARBA00022502"/>
    </source>
</evidence>
<feature type="transmembrane region" description="Helical" evidence="10">
    <location>
        <begin position="290"/>
        <end position="311"/>
    </location>
</feature>
<dbReference type="UniPathway" id="UPA00196"/>
<evidence type="ECO:0000313" key="12">
    <source>
        <dbReference type="Proteomes" id="UP000199050"/>
    </source>
</evidence>
<evidence type="ECO:0000256" key="10">
    <source>
        <dbReference type="SAM" id="Phobius"/>
    </source>
</evidence>
<evidence type="ECO:0000256" key="5">
    <source>
        <dbReference type="ARBA" id="ARBA00022679"/>
    </source>
</evidence>
<protein>
    <recommendedName>
        <fullName evidence="13">Mannosyltransferase (PIG-V)</fullName>
    </recommendedName>
</protein>
<evidence type="ECO:0000313" key="11">
    <source>
        <dbReference type="EMBL" id="SDI17689.1"/>
    </source>
</evidence>
<dbReference type="AlphaFoldDB" id="A0A1G8IF83"/>
<dbReference type="STRING" id="1174501.SAMN05216192_103224"/>
<evidence type="ECO:0008006" key="13">
    <source>
        <dbReference type="Google" id="ProtNLM"/>
    </source>
</evidence>
<evidence type="ECO:0000256" key="2">
    <source>
        <dbReference type="ARBA" id="ARBA00004687"/>
    </source>
</evidence>
<keyword evidence="8 10" id="KW-1133">Transmembrane helix</keyword>
<dbReference type="GO" id="GO:0031501">
    <property type="term" value="C:mannosyltransferase complex"/>
    <property type="evidence" value="ECO:0007669"/>
    <property type="project" value="TreeGrafter"/>
</dbReference>
<dbReference type="GO" id="GO:0004376">
    <property type="term" value="F:GPI mannosyltransferase activity"/>
    <property type="evidence" value="ECO:0007669"/>
    <property type="project" value="InterPro"/>
</dbReference>
<keyword evidence="5" id="KW-0808">Transferase</keyword>
<evidence type="ECO:0000256" key="7">
    <source>
        <dbReference type="ARBA" id="ARBA00022824"/>
    </source>
</evidence>
<name>A0A1G8IF83_9BACL</name>
<accession>A0A1G8IF83</accession>
<feature type="transmembrane region" description="Helical" evidence="10">
    <location>
        <begin position="389"/>
        <end position="406"/>
    </location>
</feature>
<dbReference type="OrthoDB" id="151635at2"/>
<feature type="transmembrane region" description="Helical" evidence="10">
    <location>
        <begin position="359"/>
        <end position="377"/>
    </location>
</feature>
<feature type="transmembrane region" description="Helical" evidence="10">
    <location>
        <begin position="210"/>
        <end position="237"/>
    </location>
</feature>
<dbReference type="GO" id="GO:0006506">
    <property type="term" value="P:GPI anchor biosynthetic process"/>
    <property type="evidence" value="ECO:0007669"/>
    <property type="project" value="UniProtKB-UniPathway"/>
</dbReference>
<organism evidence="11 12">
    <name type="scientific">Paenibacillus typhae</name>
    <dbReference type="NCBI Taxonomy" id="1174501"/>
    <lineage>
        <taxon>Bacteria</taxon>
        <taxon>Bacillati</taxon>
        <taxon>Bacillota</taxon>
        <taxon>Bacilli</taxon>
        <taxon>Bacillales</taxon>
        <taxon>Paenibacillaceae</taxon>
        <taxon>Paenibacillus</taxon>
    </lineage>
</organism>
<feature type="transmembrane region" description="Helical" evidence="10">
    <location>
        <begin position="435"/>
        <end position="455"/>
    </location>
</feature>
<evidence type="ECO:0000256" key="8">
    <source>
        <dbReference type="ARBA" id="ARBA00022989"/>
    </source>
</evidence>
<keyword evidence="3" id="KW-0337">GPI-anchor biosynthesis</keyword>
<comment type="pathway">
    <text evidence="2">Glycolipid biosynthesis; glycosylphosphatidylinositol-anchor biosynthesis.</text>
</comment>
<feature type="transmembrane region" description="Helical" evidence="10">
    <location>
        <begin position="7"/>
        <end position="25"/>
    </location>
</feature>
<keyword evidence="4" id="KW-0328">Glycosyltransferase</keyword>
<comment type="subcellular location">
    <subcellularLocation>
        <location evidence="1">Endoplasmic reticulum membrane</location>
        <topology evidence="1">Multi-pass membrane protein</topology>
    </subcellularLocation>
</comment>
<dbReference type="GO" id="GO:0016020">
    <property type="term" value="C:membrane"/>
    <property type="evidence" value="ECO:0007669"/>
    <property type="project" value="GOC"/>
</dbReference>
<dbReference type="RefSeq" id="WP_090712584.1">
    <property type="nucleotide sequence ID" value="NZ_CBCSKY010000001.1"/>
</dbReference>
<feature type="transmembrane region" description="Helical" evidence="10">
    <location>
        <begin position="170"/>
        <end position="190"/>
    </location>
</feature>
<feature type="transmembrane region" description="Helical" evidence="10">
    <location>
        <begin position="85"/>
        <end position="106"/>
    </location>
</feature>
<dbReference type="EMBL" id="FNDX01000003">
    <property type="protein sequence ID" value="SDI17689.1"/>
    <property type="molecule type" value="Genomic_DNA"/>
</dbReference>
<reference evidence="12" key="1">
    <citation type="submission" date="2016-10" db="EMBL/GenBank/DDBJ databases">
        <authorList>
            <person name="Varghese N."/>
            <person name="Submissions S."/>
        </authorList>
    </citation>
    <scope>NUCLEOTIDE SEQUENCE [LARGE SCALE GENOMIC DNA]</scope>
    <source>
        <strain evidence="12">CGMCC 1.11012</strain>
    </source>
</reference>
<keyword evidence="6 10" id="KW-0812">Transmembrane</keyword>
<evidence type="ECO:0000256" key="9">
    <source>
        <dbReference type="ARBA" id="ARBA00023136"/>
    </source>
</evidence>
<dbReference type="Proteomes" id="UP000199050">
    <property type="component" value="Unassembled WGS sequence"/>
</dbReference>
<evidence type="ECO:0000256" key="6">
    <source>
        <dbReference type="ARBA" id="ARBA00022692"/>
    </source>
</evidence>
<dbReference type="GO" id="GO:0000009">
    <property type="term" value="F:alpha-1,6-mannosyltransferase activity"/>
    <property type="evidence" value="ECO:0007669"/>
    <property type="project" value="InterPro"/>
</dbReference>
<evidence type="ECO:0000256" key="1">
    <source>
        <dbReference type="ARBA" id="ARBA00004477"/>
    </source>
</evidence>
<feature type="transmembrane region" description="Helical" evidence="10">
    <location>
        <begin position="31"/>
        <end position="50"/>
    </location>
</feature>
<keyword evidence="9 10" id="KW-0472">Membrane</keyword>
<keyword evidence="7" id="KW-0256">Endoplasmic reticulum</keyword>
<dbReference type="PANTHER" id="PTHR12468:SF2">
    <property type="entry name" value="GPI MANNOSYLTRANSFERASE 2"/>
    <property type="match status" value="1"/>
</dbReference>
<gene>
    <name evidence="11" type="ORF">SAMN05216192_103224</name>
</gene>